<dbReference type="Gene3D" id="3.20.20.10">
    <property type="entry name" value="Alanine racemase"/>
    <property type="match status" value="1"/>
</dbReference>
<name>A0A6J6HK31_9ZZZZ</name>
<protein>
    <submittedName>
        <fullName evidence="3">Unannotated protein</fullName>
    </submittedName>
</protein>
<dbReference type="SUPFAM" id="SSF51419">
    <property type="entry name" value="PLP-binding barrel"/>
    <property type="match status" value="1"/>
</dbReference>
<organism evidence="3">
    <name type="scientific">freshwater metagenome</name>
    <dbReference type="NCBI Taxonomy" id="449393"/>
    <lineage>
        <taxon>unclassified sequences</taxon>
        <taxon>metagenomes</taxon>
        <taxon>ecological metagenomes</taxon>
    </lineage>
</organism>
<feature type="domain" description="Alanine racemase N-terminal" evidence="2">
    <location>
        <begin position="10"/>
        <end position="227"/>
    </location>
</feature>
<dbReference type="PANTHER" id="PTHR10146">
    <property type="entry name" value="PROLINE SYNTHETASE CO-TRANSCRIBED BACTERIAL HOMOLOG PROTEIN"/>
    <property type="match status" value="1"/>
</dbReference>
<accession>A0A6J6HK31</accession>
<dbReference type="EMBL" id="CAEZVE010000001">
    <property type="protein sequence ID" value="CAB4613296.1"/>
    <property type="molecule type" value="Genomic_DNA"/>
</dbReference>
<dbReference type="PIRSF" id="PIRSF004848">
    <property type="entry name" value="YBL036c_PLPDEIII"/>
    <property type="match status" value="1"/>
</dbReference>
<dbReference type="PANTHER" id="PTHR10146:SF14">
    <property type="entry name" value="PYRIDOXAL PHOSPHATE HOMEOSTASIS PROTEIN"/>
    <property type="match status" value="1"/>
</dbReference>
<dbReference type="PROSITE" id="PS01211">
    <property type="entry name" value="UPF0001"/>
    <property type="match status" value="1"/>
</dbReference>
<evidence type="ECO:0000256" key="1">
    <source>
        <dbReference type="ARBA" id="ARBA00022898"/>
    </source>
</evidence>
<sequence length="228" mass="24999">MTELGQRYQAIVDSIATAASSANRDSKQITLVVVTKNHPHQLVHDLLALGARDFGENRDQEAGPKAKQIASESIERFNWHFIGQLQTNKVKSVLEYADFLHSLDRPSLLDELQKRTADRENPLKVFVQVNMTEDPERGGVNPEDLMAFAERVLLSPGLELVGLMGVGGLEVAPELEFERLAVLSLELQKLAPGANRLSMGMSGDFETAIAYGATHLRIGTAITGNRPT</sequence>
<gene>
    <name evidence="3" type="ORF">UFOPK1931_00012</name>
</gene>
<evidence type="ECO:0000259" key="2">
    <source>
        <dbReference type="Pfam" id="PF01168"/>
    </source>
</evidence>
<dbReference type="GO" id="GO:0030170">
    <property type="term" value="F:pyridoxal phosphate binding"/>
    <property type="evidence" value="ECO:0007669"/>
    <property type="project" value="InterPro"/>
</dbReference>
<proteinExistence type="inferred from homology"/>
<dbReference type="InterPro" id="IPR011078">
    <property type="entry name" value="PyrdxlP_homeostasis"/>
</dbReference>
<reference evidence="3" key="1">
    <citation type="submission" date="2020-05" db="EMBL/GenBank/DDBJ databases">
        <authorList>
            <person name="Chiriac C."/>
            <person name="Salcher M."/>
            <person name="Ghai R."/>
            <person name="Kavagutti S V."/>
        </authorList>
    </citation>
    <scope>NUCLEOTIDE SEQUENCE</scope>
</reference>
<dbReference type="HAMAP" id="MF_02087">
    <property type="entry name" value="PLP_homeostasis"/>
    <property type="match status" value="1"/>
</dbReference>
<dbReference type="NCBIfam" id="TIGR00044">
    <property type="entry name" value="YggS family pyridoxal phosphate-dependent enzyme"/>
    <property type="match status" value="1"/>
</dbReference>
<dbReference type="InterPro" id="IPR001608">
    <property type="entry name" value="Ala_racemase_N"/>
</dbReference>
<dbReference type="CDD" id="cd00635">
    <property type="entry name" value="PLPDE_III_YBL036c_like"/>
    <property type="match status" value="1"/>
</dbReference>
<keyword evidence="1" id="KW-0663">Pyridoxal phosphate</keyword>
<dbReference type="InterPro" id="IPR029066">
    <property type="entry name" value="PLP-binding_barrel"/>
</dbReference>
<dbReference type="Pfam" id="PF01168">
    <property type="entry name" value="Ala_racemase_N"/>
    <property type="match status" value="1"/>
</dbReference>
<dbReference type="AlphaFoldDB" id="A0A6J6HK31"/>
<dbReference type="FunFam" id="3.20.20.10:FF:000018">
    <property type="entry name" value="Pyridoxal phosphate homeostasis protein"/>
    <property type="match status" value="1"/>
</dbReference>
<evidence type="ECO:0000313" key="3">
    <source>
        <dbReference type="EMBL" id="CAB4613296.1"/>
    </source>
</evidence>